<protein>
    <submittedName>
        <fullName evidence="1">Uncharacterized protein</fullName>
    </submittedName>
</protein>
<keyword evidence="2" id="KW-1185">Reference proteome</keyword>
<accession>A0ABR1RF36</accession>
<name>A0ABR1RF36_9PEZI</name>
<comment type="caution">
    <text evidence="1">The sequence shown here is derived from an EMBL/GenBank/DDBJ whole genome shotgun (WGS) entry which is preliminary data.</text>
</comment>
<sequence length="133" mass="15464">MKQTWYNSMKDVFGHFLPRGTESIKLKHRFRWQYLTVWCWVFAEDYRVENKFGKLEESEQDFQGRTIICEFRLWPHSCGVTPEDEEASATDRRRRSRGTSAIDAAGYVLGTETSGYSRSAAFLALRRVGSRGP</sequence>
<evidence type="ECO:0000313" key="2">
    <source>
        <dbReference type="Proteomes" id="UP001396898"/>
    </source>
</evidence>
<gene>
    <name evidence="1" type="ORF">PG991_011373</name>
</gene>
<evidence type="ECO:0000313" key="1">
    <source>
        <dbReference type="EMBL" id="KAK8008822.1"/>
    </source>
</evidence>
<dbReference type="EMBL" id="JAQQWI010000016">
    <property type="protein sequence ID" value="KAK8008822.1"/>
    <property type="molecule type" value="Genomic_DNA"/>
</dbReference>
<dbReference type="Proteomes" id="UP001396898">
    <property type="component" value="Unassembled WGS sequence"/>
</dbReference>
<proteinExistence type="predicted"/>
<organism evidence="1 2">
    <name type="scientific">Apiospora marii</name>
    <dbReference type="NCBI Taxonomy" id="335849"/>
    <lineage>
        <taxon>Eukaryota</taxon>
        <taxon>Fungi</taxon>
        <taxon>Dikarya</taxon>
        <taxon>Ascomycota</taxon>
        <taxon>Pezizomycotina</taxon>
        <taxon>Sordariomycetes</taxon>
        <taxon>Xylariomycetidae</taxon>
        <taxon>Amphisphaeriales</taxon>
        <taxon>Apiosporaceae</taxon>
        <taxon>Apiospora</taxon>
    </lineage>
</organism>
<reference evidence="1 2" key="1">
    <citation type="submission" date="2023-01" db="EMBL/GenBank/DDBJ databases">
        <title>Analysis of 21 Apiospora genomes using comparative genomics revels a genus with tremendous synthesis potential of carbohydrate active enzymes and secondary metabolites.</title>
        <authorList>
            <person name="Sorensen T."/>
        </authorList>
    </citation>
    <scope>NUCLEOTIDE SEQUENCE [LARGE SCALE GENOMIC DNA]</scope>
    <source>
        <strain evidence="1 2">CBS 20057</strain>
    </source>
</reference>